<gene>
    <name evidence="2" type="primary">100302053</name>
</gene>
<evidence type="ECO:0000313" key="2">
    <source>
        <dbReference type="EnsemblMetazoa" id="NP_001164346"/>
    </source>
</evidence>
<name>A0A7M6UNX7_NASVI</name>
<dbReference type="Proteomes" id="UP000002358">
    <property type="component" value="Chromosome 2"/>
</dbReference>
<reference evidence="2" key="1">
    <citation type="submission" date="2021-01" db="UniProtKB">
        <authorList>
            <consortium name="EnsemblMetazoa"/>
        </authorList>
    </citation>
    <scope>IDENTIFICATION</scope>
</reference>
<dbReference type="InParanoid" id="A0A7M6UNX7"/>
<sequence>MAKQISFLLLLLTLGLLYSLIEAMYLTPLCNDPSWYCRYKSRADKCNKTDECFSPVPKDDVKIEKLLPTNSDTITSQPTFYNAVG</sequence>
<feature type="chain" id="PRO_5029595509" evidence="1">
    <location>
        <begin position="24"/>
        <end position="85"/>
    </location>
</feature>
<accession>A0A7M6UNX7</accession>
<protein>
    <submittedName>
        <fullName evidence="2">Uncharacterized protein</fullName>
    </submittedName>
</protein>
<dbReference type="EnsemblMetazoa" id="NM_001170875">
    <property type="protein sequence ID" value="NP_001164346"/>
    <property type="gene ID" value="hmm282804"/>
</dbReference>
<dbReference type="KEGG" id="nvi:100302053"/>
<organism evidence="2 3">
    <name type="scientific">Nasonia vitripennis</name>
    <name type="common">Parasitic wasp</name>
    <dbReference type="NCBI Taxonomy" id="7425"/>
    <lineage>
        <taxon>Eukaryota</taxon>
        <taxon>Metazoa</taxon>
        <taxon>Ecdysozoa</taxon>
        <taxon>Arthropoda</taxon>
        <taxon>Hexapoda</taxon>
        <taxon>Insecta</taxon>
        <taxon>Pterygota</taxon>
        <taxon>Neoptera</taxon>
        <taxon>Endopterygota</taxon>
        <taxon>Hymenoptera</taxon>
        <taxon>Apocrita</taxon>
        <taxon>Proctotrupomorpha</taxon>
        <taxon>Chalcidoidea</taxon>
        <taxon>Pteromalidae</taxon>
        <taxon>Pteromalinae</taxon>
        <taxon>Nasonia</taxon>
    </lineage>
</organism>
<keyword evidence="1" id="KW-0732">Signal</keyword>
<evidence type="ECO:0000256" key="1">
    <source>
        <dbReference type="SAM" id="SignalP"/>
    </source>
</evidence>
<feature type="signal peptide" evidence="1">
    <location>
        <begin position="1"/>
        <end position="23"/>
    </location>
</feature>
<keyword evidence="3" id="KW-1185">Reference proteome</keyword>
<evidence type="ECO:0000313" key="3">
    <source>
        <dbReference type="Proteomes" id="UP000002358"/>
    </source>
</evidence>
<proteinExistence type="predicted"/>
<dbReference type="AlphaFoldDB" id="A0A7M6UNX7"/>